<dbReference type="EMBL" id="MCGO01000066">
    <property type="protein sequence ID" value="ORY33896.1"/>
    <property type="molecule type" value="Genomic_DNA"/>
</dbReference>
<comment type="caution">
    <text evidence="2">The sequence shown here is derived from an EMBL/GenBank/DDBJ whole genome shotgun (WGS) entry which is preliminary data.</text>
</comment>
<keyword evidence="1" id="KW-1133">Transmembrane helix</keyword>
<keyword evidence="1" id="KW-0472">Membrane</keyword>
<dbReference type="Proteomes" id="UP000193642">
    <property type="component" value="Unassembled WGS sequence"/>
</dbReference>
<evidence type="ECO:0000313" key="2">
    <source>
        <dbReference type="EMBL" id="ORY33896.1"/>
    </source>
</evidence>
<sequence length="81" mass="9500">MFLKLVAKDRVRSWTTITWAIPLIVFSSYGLYQRLVLGKERKPTPDLYAPFTPVTPPIEAESKEELQKVDRFEMAKRPFEK</sequence>
<organism evidence="2 3">
    <name type="scientific">Rhizoclosmatium globosum</name>
    <dbReference type="NCBI Taxonomy" id="329046"/>
    <lineage>
        <taxon>Eukaryota</taxon>
        <taxon>Fungi</taxon>
        <taxon>Fungi incertae sedis</taxon>
        <taxon>Chytridiomycota</taxon>
        <taxon>Chytridiomycota incertae sedis</taxon>
        <taxon>Chytridiomycetes</taxon>
        <taxon>Chytridiales</taxon>
        <taxon>Chytriomycetaceae</taxon>
        <taxon>Rhizoclosmatium</taxon>
    </lineage>
</organism>
<dbReference type="AlphaFoldDB" id="A0A1Y2BGN9"/>
<gene>
    <name evidence="2" type="ORF">BCR33DRAFT_791311</name>
</gene>
<evidence type="ECO:0000313" key="3">
    <source>
        <dbReference type="Proteomes" id="UP000193642"/>
    </source>
</evidence>
<proteinExistence type="predicted"/>
<keyword evidence="3" id="KW-1185">Reference proteome</keyword>
<reference evidence="2 3" key="1">
    <citation type="submission" date="2016-07" db="EMBL/GenBank/DDBJ databases">
        <title>Pervasive Adenine N6-methylation of Active Genes in Fungi.</title>
        <authorList>
            <consortium name="DOE Joint Genome Institute"/>
            <person name="Mondo S.J."/>
            <person name="Dannebaum R.O."/>
            <person name="Kuo R.C."/>
            <person name="Labutti K."/>
            <person name="Haridas S."/>
            <person name="Kuo A."/>
            <person name="Salamov A."/>
            <person name="Ahrendt S.R."/>
            <person name="Lipzen A."/>
            <person name="Sullivan W."/>
            <person name="Andreopoulos W.B."/>
            <person name="Clum A."/>
            <person name="Lindquist E."/>
            <person name="Daum C."/>
            <person name="Ramamoorthy G.K."/>
            <person name="Gryganskyi A."/>
            <person name="Culley D."/>
            <person name="Magnuson J.K."/>
            <person name="James T.Y."/>
            <person name="O'Malley M.A."/>
            <person name="Stajich J.E."/>
            <person name="Spatafora J.W."/>
            <person name="Visel A."/>
            <person name="Grigoriev I.V."/>
        </authorList>
    </citation>
    <scope>NUCLEOTIDE SEQUENCE [LARGE SCALE GENOMIC DNA]</scope>
    <source>
        <strain evidence="2 3">JEL800</strain>
    </source>
</reference>
<keyword evidence="1" id="KW-0812">Transmembrane</keyword>
<dbReference type="OrthoDB" id="2149337at2759"/>
<protein>
    <submittedName>
        <fullName evidence="2">Uncharacterized protein</fullName>
    </submittedName>
</protein>
<name>A0A1Y2BGN9_9FUNG</name>
<feature type="transmembrane region" description="Helical" evidence="1">
    <location>
        <begin position="12"/>
        <end position="32"/>
    </location>
</feature>
<evidence type="ECO:0000256" key="1">
    <source>
        <dbReference type="SAM" id="Phobius"/>
    </source>
</evidence>
<accession>A0A1Y2BGN9</accession>